<name>A0A327M8G5_9PROT</name>
<dbReference type="AlphaFoldDB" id="A0A327M8G5"/>
<proteinExistence type="predicted"/>
<comment type="caution">
    <text evidence="1">The sequence shown here is derived from an EMBL/GenBank/DDBJ whole genome shotgun (WGS) entry which is preliminary data.</text>
</comment>
<keyword evidence="2" id="KW-1185">Reference proteome</keyword>
<dbReference type="EMBL" id="QLIX01000006">
    <property type="protein sequence ID" value="RAI59009.1"/>
    <property type="molecule type" value="Genomic_DNA"/>
</dbReference>
<evidence type="ECO:0000313" key="1">
    <source>
        <dbReference type="EMBL" id="RAI59009.1"/>
    </source>
</evidence>
<reference evidence="2" key="1">
    <citation type="submission" date="2018-06" db="EMBL/GenBank/DDBJ databases">
        <authorList>
            <person name="Khan S.A."/>
        </authorList>
    </citation>
    <scope>NUCLEOTIDE SEQUENCE [LARGE SCALE GENOMIC DNA]</scope>
    <source>
        <strain evidence="2">DB-1506</strain>
    </source>
</reference>
<organism evidence="1 2">
    <name type="scientific">Roseicella frigidaeris</name>
    <dbReference type="NCBI Taxonomy" id="2230885"/>
    <lineage>
        <taxon>Bacteria</taxon>
        <taxon>Pseudomonadati</taxon>
        <taxon>Pseudomonadota</taxon>
        <taxon>Alphaproteobacteria</taxon>
        <taxon>Acetobacterales</taxon>
        <taxon>Roseomonadaceae</taxon>
        <taxon>Roseicella</taxon>
    </lineage>
</organism>
<sequence>MAPGTGRGAGGTAPSRAPARVRPAAALAGLVLAALLPGAARATEADCAAITAAMQALGAAEQFHSLLTVQTPGRRRPVRQERFVLGDVVYANSPAAGRWVKLPMTAAERQALGAGLVAYPPQDCHEEAGGEIGGAAVRLYSFRQVLPGTGEGSSSEAPGRLWVAAADGRPRRYEGQHGEVQVTLTIDYDGVAPPYGQ</sequence>
<accession>A0A327M8G5</accession>
<protein>
    <submittedName>
        <fullName evidence="1">Uncharacterized protein</fullName>
    </submittedName>
</protein>
<dbReference type="Proteomes" id="UP000249065">
    <property type="component" value="Unassembled WGS sequence"/>
</dbReference>
<gene>
    <name evidence="1" type="ORF">DOO78_10725</name>
</gene>
<dbReference type="RefSeq" id="WP_111469761.1">
    <property type="nucleotide sequence ID" value="NZ_QLIX01000006.1"/>
</dbReference>
<evidence type="ECO:0000313" key="2">
    <source>
        <dbReference type="Proteomes" id="UP000249065"/>
    </source>
</evidence>